<dbReference type="InterPro" id="IPR000055">
    <property type="entry name" value="Restrct_endonuc_typeI_TRD"/>
</dbReference>
<dbReference type="PANTHER" id="PTHR43140:SF1">
    <property type="entry name" value="TYPE I RESTRICTION ENZYME ECOKI SPECIFICITY SUBUNIT"/>
    <property type="match status" value="1"/>
</dbReference>
<reference evidence="7" key="2">
    <citation type="submission" date="2014-03" db="EMBL/GenBank/DDBJ databases">
        <authorList>
            <person name="Urmite Genomes"/>
        </authorList>
    </citation>
    <scope>NUCLEOTIDE SEQUENCE</scope>
    <source>
        <strain evidence="7">S1</strain>
    </source>
</reference>
<evidence type="ECO:0000259" key="6">
    <source>
        <dbReference type="Pfam" id="PF01420"/>
    </source>
</evidence>
<comment type="subunit">
    <text evidence="4">The methyltransferase is composed of M and S polypeptides.</text>
</comment>
<dbReference type="REBASE" id="132384">
    <property type="entry name" value="S.OpiS1ORF2858P"/>
</dbReference>
<dbReference type="Gene3D" id="1.10.287.1120">
    <property type="entry name" value="Bipartite methylase S protein"/>
    <property type="match status" value="1"/>
</dbReference>
<dbReference type="AlphaFoldDB" id="W9BDC8"/>
<evidence type="ECO:0000256" key="1">
    <source>
        <dbReference type="ARBA" id="ARBA00010923"/>
    </source>
</evidence>
<dbReference type="RefSeq" id="WP_051557949.1">
    <property type="nucleotide sequence ID" value="NZ_CABLBW010000002.1"/>
</dbReference>
<feature type="coiled-coil region" evidence="5">
    <location>
        <begin position="400"/>
        <end position="430"/>
    </location>
</feature>
<feature type="coiled-coil region" evidence="5">
    <location>
        <begin position="195"/>
        <end position="226"/>
    </location>
</feature>
<dbReference type="InterPro" id="IPR051212">
    <property type="entry name" value="Type-I_RE_S_subunit"/>
</dbReference>
<evidence type="ECO:0000256" key="4">
    <source>
        <dbReference type="ARBA" id="ARBA00038652"/>
    </source>
</evidence>
<dbReference type="STRING" id="171693.BN988_02859"/>
<dbReference type="GO" id="GO:0009307">
    <property type="term" value="P:DNA restriction-modification system"/>
    <property type="evidence" value="ECO:0007669"/>
    <property type="project" value="UniProtKB-KW"/>
</dbReference>
<gene>
    <name evidence="7" type="ORF">BN988_02859</name>
</gene>
<dbReference type="EMBL" id="CCAX010000002">
    <property type="protein sequence ID" value="CDO04305.1"/>
    <property type="molecule type" value="Genomic_DNA"/>
</dbReference>
<dbReference type="Gene3D" id="3.90.220.20">
    <property type="entry name" value="DNA methylase specificity domains"/>
    <property type="match status" value="2"/>
</dbReference>
<evidence type="ECO:0000256" key="3">
    <source>
        <dbReference type="ARBA" id="ARBA00023125"/>
    </source>
</evidence>
<feature type="domain" description="Type I restriction modification DNA specificity" evidence="6">
    <location>
        <begin position="127"/>
        <end position="214"/>
    </location>
</feature>
<dbReference type="eggNOG" id="COG0732">
    <property type="taxonomic scope" value="Bacteria"/>
</dbReference>
<keyword evidence="8" id="KW-1185">Reference proteome</keyword>
<dbReference type="Proteomes" id="UP000028863">
    <property type="component" value="Unassembled WGS sequence"/>
</dbReference>
<reference evidence="7" key="1">
    <citation type="submission" date="2014-03" db="EMBL/GenBank/DDBJ databases">
        <title>Draft genome sequencing of Oceanobacillus picturae strain S1 isolated from human gut.</title>
        <authorList>
            <person name="Croce O."/>
            <person name="Lagier J.C."/>
            <person name="Raoult D."/>
        </authorList>
    </citation>
    <scope>NUCLEOTIDE SEQUENCE [LARGE SCALE GENOMIC DNA]</scope>
    <source>
        <strain evidence="7">S1</strain>
    </source>
</reference>
<protein>
    <submittedName>
        <fullName evidence="7">EcoKI restriction-modification system protein HsdS</fullName>
    </submittedName>
</protein>
<comment type="similarity">
    <text evidence="1">Belongs to the type-I restriction system S methylase family.</text>
</comment>
<dbReference type="Pfam" id="PF01420">
    <property type="entry name" value="Methylase_S"/>
    <property type="match status" value="1"/>
</dbReference>
<dbReference type="GO" id="GO:0003677">
    <property type="term" value="F:DNA binding"/>
    <property type="evidence" value="ECO:0007669"/>
    <property type="project" value="UniProtKB-KW"/>
</dbReference>
<proteinExistence type="inferred from homology"/>
<dbReference type="SUPFAM" id="SSF116734">
    <property type="entry name" value="DNA methylase specificity domain"/>
    <property type="match status" value="2"/>
</dbReference>
<evidence type="ECO:0000256" key="5">
    <source>
        <dbReference type="SAM" id="Coils"/>
    </source>
</evidence>
<name>W9BDC8_9BACI</name>
<sequence>MESNLPQYEAYKTLRNPILNNIPSHWIFTKLRYVTKILTDYTANGSFKSLAENVTYLDSPNYARLIRLTDLRTDLKNNNGVYVNEDSYRFLRKSSLHGGEFLIANVGAYSGLVVQMPDVDYRATLGPNMMMAKFDNSKVENKFMIYVANSEYVQSQFSLKANASSAQPKLNKEDFRNIYFAMPPLEEQSEISLFLNDKTSEIDSLIANKEKLIELLEEKRQAIITEAVTKGLNPDVKMKDSGVEWIGEIPEYWEVKKMKYLVSLRNHKVVDDEKLPYVGLENIESKTGKYKPIIDLEEVSVEGTSNIFYSGDVLFGKLRPYLAKCYVPYFDGKSTTELLVLNVNQNLISNEYLQFVLLSDRYIQIINSSTYGAKMPRTNWEFVSTLSVPLPDLRVQLEIVSSIKDKLQAVDELREKLKSQNEKLKEYRQSLIYEVVTGKIDIREHI</sequence>
<keyword evidence="2" id="KW-0680">Restriction system</keyword>
<keyword evidence="5" id="KW-0175">Coiled coil</keyword>
<accession>W9BDC8</accession>
<evidence type="ECO:0000256" key="2">
    <source>
        <dbReference type="ARBA" id="ARBA00022747"/>
    </source>
</evidence>
<keyword evidence="3" id="KW-0238">DNA-binding</keyword>
<dbReference type="PANTHER" id="PTHR43140">
    <property type="entry name" value="TYPE-1 RESTRICTION ENZYME ECOKI SPECIFICITY PROTEIN"/>
    <property type="match status" value="1"/>
</dbReference>
<dbReference type="InterPro" id="IPR044946">
    <property type="entry name" value="Restrct_endonuc_typeI_TRD_sf"/>
</dbReference>
<comment type="caution">
    <text evidence="7">The sequence shown here is derived from an EMBL/GenBank/DDBJ whole genome shotgun (WGS) entry which is preliminary data.</text>
</comment>
<evidence type="ECO:0000313" key="7">
    <source>
        <dbReference type="EMBL" id="CDO04305.1"/>
    </source>
</evidence>
<evidence type="ECO:0000313" key="8">
    <source>
        <dbReference type="Proteomes" id="UP000028863"/>
    </source>
</evidence>
<organism evidence="7 8">
    <name type="scientific">Oceanobacillus picturae</name>
    <dbReference type="NCBI Taxonomy" id="171693"/>
    <lineage>
        <taxon>Bacteria</taxon>
        <taxon>Bacillati</taxon>
        <taxon>Bacillota</taxon>
        <taxon>Bacilli</taxon>
        <taxon>Bacillales</taxon>
        <taxon>Bacillaceae</taxon>
        <taxon>Oceanobacillus</taxon>
    </lineage>
</organism>